<proteinExistence type="predicted"/>
<dbReference type="Proteomes" id="UP000187209">
    <property type="component" value="Unassembled WGS sequence"/>
</dbReference>
<organism evidence="2 3">
    <name type="scientific">Stentor coeruleus</name>
    <dbReference type="NCBI Taxonomy" id="5963"/>
    <lineage>
        <taxon>Eukaryota</taxon>
        <taxon>Sar</taxon>
        <taxon>Alveolata</taxon>
        <taxon>Ciliophora</taxon>
        <taxon>Postciliodesmatophora</taxon>
        <taxon>Heterotrichea</taxon>
        <taxon>Heterotrichida</taxon>
        <taxon>Stentoridae</taxon>
        <taxon>Stentor</taxon>
    </lineage>
</organism>
<comment type="caution">
    <text evidence="2">The sequence shown here is derived from an EMBL/GenBank/DDBJ whole genome shotgun (WGS) entry which is preliminary data.</text>
</comment>
<dbReference type="Gene3D" id="1.20.920.20">
    <property type="match status" value="1"/>
</dbReference>
<dbReference type="OrthoDB" id="10467484at2759"/>
<feature type="coiled-coil region" evidence="1">
    <location>
        <begin position="30"/>
        <end position="57"/>
    </location>
</feature>
<keyword evidence="1" id="KW-0175">Coiled coil</keyword>
<sequence>METASPLEENLEINAIHLLKKELHNCETFSSRFRKKLKNTKERLDKVNSNLHLTKQQIDIFTQESNRALEGIKDTNWQFTKEICKEIIKIKKPNSTLLDVSQKFMLVLDQKDRSWNTFKAVMKNFTPLKSLMSSIQAQYLTDEQMNELIDVWKNQQSIQYKLKKYCKGVSILAEWINYSVEYKLKKETLLAIEQKYPELIKKKTHLTNKISEINSQILIIEEKIAEVKLSLESAEILKIDEDCTDYSNFSNKSLNRSEERSVVTTPLHQGTASGGIMKMNVPLTPKFPRQFFPNFELNSEELYLEAPAKKVQEEDIKMLFYDDASENLGCCRMRFFCF</sequence>
<reference evidence="2 3" key="1">
    <citation type="submission" date="2016-11" db="EMBL/GenBank/DDBJ databases">
        <title>The macronuclear genome of Stentor coeruleus: a giant cell with tiny introns.</title>
        <authorList>
            <person name="Slabodnick M."/>
            <person name="Ruby J.G."/>
            <person name="Reiff S.B."/>
            <person name="Swart E.C."/>
            <person name="Gosai S."/>
            <person name="Prabakaran S."/>
            <person name="Witkowska E."/>
            <person name="Larue G.E."/>
            <person name="Fisher S."/>
            <person name="Freeman R.M."/>
            <person name="Gunawardena J."/>
            <person name="Chu W."/>
            <person name="Stover N.A."/>
            <person name="Gregory B.D."/>
            <person name="Nowacki M."/>
            <person name="Derisi J."/>
            <person name="Roy S.W."/>
            <person name="Marshall W.F."/>
            <person name="Sood P."/>
        </authorList>
    </citation>
    <scope>NUCLEOTIDE SEQUENCE [LARGE SCALE GENOMIC DNA]</scope>
    <source>
        <strain evidence="2">WM001</strain>
    </source>
</reference>
<gene>
    <name evidence="2" type="ORF">SteCoe_21540</name>
</gene>
<evidence type="ECO:0000313" key="3">
    <source>
        <dbReference type="Proteomes" id="UP000187209"/>
    </source>
</evidence>
<accession>A0A1R2BPU6</accession>
<name>A0A1R2BPU6_9CILI</name>
<keyword evidence="3" id="KW-1185">Reference proteome</keyword>
<protein>
    <submittedName>
        <fullName evidence="2">Uncharacterized protein</fullName>
    </submittedName>
</protein>
<dbReference type="AlphaFoldDB" id="A0A1R2BPU6"/>
<dbReference type="EMBL" id="MPUH01000513">
    <property type="protein sequence ID" value="OMJ78615.1"/>
    <property type="molecule type" value="Genomic_DNA"/>
</dbReference>
<evidence type="ECO:0000256" key="1">
    <source>
        <dbReference type="SAM" id="Coils"/>
    </source>
</evidence>
<evidence type="ECO:0000313" key="2">
    <source>
        <dbReference type="EMBL" id="OMJ78615.1"/>
    </source>
</evidence>